<feature type="region of interest" description="Disordered" evidence="1">
    <location>
        <begin position="1"/>
        <end position="21"/>
    </location>
</feature>
<dbReference type="GO" id="GO:0003676">
    <property type="term" value="F:nucleic acid binding"/>
    <property type="evidence" value="ECO:0007669"/>
    <property type="project" value="InterPro"/>
</dbReference>
<dbReference type="SUPFAM" id="SSF53098">
    <property type="entry name" value="Ribonuclease H-like"/>
    <property type="match status" value="1"/>
</dbReference>
<sequence length="604" mass="69539">MSKMKMNEIEGKGEENGDKGEGRVMAASMDAIDLTTNEGLEHTGLMNDVVGVKEVGLTNNEMMVHLDGELLEYVTKEGVMTNSDMKNDTCKKTNLCHETTVFQKSQNVLHEKDVLQKGNVDPKLAILGKKWKKLAREKHANPRKILKENEALKRKSRENMDEEFIYEGVMEVKKLKMSGTYRVIGDGKTTHIWNDVWIPGSNQIVNGSHAMQRDEYIWVNDLMEEGGRRWDVGKLREVFDDETCERIMCIKPNRGQGEDRWAWHGEHKRGLTVKGAYRHLIKPRWDDTTLTPDLFFHLDPSFWKLIWRLPMLSRFKVFMWRTCLVILPTVDALERRGMEVRFDFSNRFSHASVLEWLGVVAKSWSEEQWCWFTAAAYYIWEARNCIKFKNEAADLSRIGSRVDRMIDEYFLAARRPFQDVQAPVCLRWEKHEMSVYKINVDAGVCSNGVGVVGGLIRDDEGRCHGAFLETNSPVLLEAVAIRRGLEVARSIGVNKILVESDARLVIEMLKTPCNQGSLLNSICREILETGAQFQAFNYHWIPRMSNAVADFMINFAKNSPCNMVWTDSVPLFISNACRNDIYIQEPSWFSKKKRMVIESMKMVV</sequence>
<evidence type="ECO:0000313" key="4">
    <source>
        <dbReference type="Proteomes" id="UP000634136"/>
    </source>
</evidence>
<evidence type="ECO:0000259" key="2">
    <source>
        <dbReference type="Pfam" id="PF13456"/>
    </source>
</evidence>
<dbReference type="PANTHER" id="PTHR47723">
    <property type="entry name" value="OS05G0353850 PROTEIN"/>
    <property type="match status" value="1"/>
</dbReference>
<dbReference type="AlphaFoldDB" id="A0A834TN07"/>
<dbReference type="InterPro" id="IPR012337">
    <property type="entry name" value="RNaseH-like_sf"/>
</dbReference>
<feature type="domain" description="RNase H type-1" evidence="2">
    <location>
        <begin position="439"/>
        <end position="554"/>
    </location>
</feature>
<reference evidence="3" key="1">
    <citation type="submission" date="2020-09" db="EMBL/GenBank/DDBJ databases">
        <title>Genome-Enabled Discovery of Anthraquinone Biosynthesis in Senna tora.</title>
        <authorList>
            <person name="Kang S.-H."/>
            <person name="Pandey R.P."/>
            <person name="Lee C.-M."/>
            <person name="Sim J.-S."/>
            <person name="Jeong J.-T."/>
            <person name="Choi B.-S."/>
            <person name="Jung M."/>
            <person name="Ginzburg D."/>
            <person name="Zhao K."/>
            <person name="Won S.Y."/>
            <person name="Oh T.-J."/>
            <person name="Yu Y."/>
            <person name="Kim N.-H."/>
            <person name="Lee O.R."/>
            <person name="Lee T.-H."/>
            <person name="Bashyal P."/>
            <person name="Kim T.-S."/>
            <person name="Lee W.-H."/>
            <person name="Kawkins C."/>
            <person name="Kim C.-K."/>
            <person name="Kim J.S."/>
            <person name="Ahn B.O."/>
            <person name="Rhee S.Y."/>
            <person name="Sohng J.K."/>
        </authorList>
    </citation>
    <scope>NUCLEOTIDE SEQUENCE</scope>
    <source>
        <tissue evidence="3">Leaf</tissue>
    </source>
</reference>
<protein>
    <submittedName>
        <fullName evidence="3">Ribonuclease H</fullName>
    </submittedName>
</protein>
<comment type="caution">
    <text evidence="3">The sequence shown here is derived from an EMBL/GenBank/DDBJ whole genome shotgun (WGS) entry which is preliminary data.</text>
</comment>
<organism evidence="3 4">
    <name type="scientific">Senna tora</name>
    <dbReference type="NCBI Taxonomy" id="362788"/>
    <lineage>
        <taxon>Eukaryota</taxon>
        <taxon>Viridiplantae</taxon>
        <taxon>Streptophyta</taxon>
        <taxon>Embryophyta</taxon>
        <taxon>Tracheophyta</taxon>
        <taxon>Spermatophyta</taxon>
        <taxon>Magnoliopsida</taxon>
        <taxon>eudicotyledons</taxon>
        <taxon>Gunneridae</taxon>
        <taxon>Pentapetalae</taxon>
        <taxon>rosids</taxon>
        <taxon>fabids</taxon>
        <taxon>Fabales</taxon>
        <taxon>Fabaceae</taxon>
        <taxon>Caesalpinioideae</taxon>
        <taxon>Cassia clade</taxon>
        <taxon>Senna</taxon>
    </lineage>
</organism>
<dbReference type="Pfam" id="PF13456">
    <property type="entry name" value="RVT_3"/>
    <property type="match status" value="1"/>
</dbReference>
<dbReference type="InterPro" id="IPR044730">
    <property type="entry name" value="RNase_H-like_dom_plant"/>
</dbReference>
<dbReference type="GO" id="GO:0004523">
    <property type="term" value="F:RNA-DNA hybrid ribonuclease activity"/>
    <property type="evidence" value="ECO:0007669"/>
    <property type="project" value="InterPro"/>
</dbReference>
<dbReference type="InterPro" id="IPR002156">
    <property type="entry name" value="RNaseH_domain"/>
</dbReference>
<evidence type="ECO:0000313" key="3">
    <source>
        <dbReference type="EMBL" id="KAF7824011.1"/>
    </source>
</evidence>
<dbReference type="EMBL" id="JAAIUW010000007">
    <property type="protein sequence ID" value="KAF7824011.1"/>
    <property type="molecule type" value="Genomic_DNA"/>
</dbReference>
<keyword evidence="4" id="KW-1185">Reference proteome</keyword>
<gene>
    <name evidence="3" type="ORF">G2W53_022155</name>
</gene>
<dbReference type="Gene3D" id="3.30.420.10">
    <property type="entry name" value="Ribonuclease H-like superfamily/Ribonuclease H"/>
    <property type="match status" value="1"/>
</dbReference>
<dbReference type="Proteomes" id="UP000634136">
    <property type="component" value="Unassembled WGS sequence"/>
</dbReference>
<proteinExistence type="predicted"/>
<dbReference type="PANTHER" id="PTHR47723:SF19">
    <property type="entry name" value="POLYNUCLEOTIDYL TRANSFERASE, RIBONUCLEASE H-LIKE SUPERFAMILY PROTEIN"/>
    <property type="match status" value="1"/>
</dbReference>
<dbReference type="CDD" id="cd06222">
    <property type="entry name" value="RNase_H_like"/>
    <property type="match status" value="1"/>
</dbReference>
<name>A0A834TN07_9FABA</name>
<accession>A0A834TN07</accession>
<dbReference type="InterPro" id="IPR036397">
    <property type="entry name" value="RNaseH_sf"/>
</dbReference>
<evidence type="ECO:0000256" key="1">
    <source>
        <dbReference type="SAM" id="MobiDB-lite"/>
    </source>
</evidence>
<dbReference type="InterPro" id="IPR053151">
    <property type="entry name" value="RNase_H-like"/>
</dbReference>
<dbReference type="OrthoDB" id="686025at2759"/>